<dbReference type="InterPro" id="IPR004360">
    <property type="entry name" value="Glyas_Fos-R_dOase_dom"/>
</dbReference>
<dbReference type="Pfam" id="PF00903">
    <property type="entry name" value="Glyoxalase"/>
    <property type="match status" value="1"/>
</dbReference>
<dbReference type="OrthoDB" id="9794917at2"/>
<dbReference type="RefSeq" id="WP_095607197.1">
    <property type="nucleotide sequence ID" value="NZ_NSKE01000009.1"/>
</dbReference>
<evidence type="ECO:0000313" key="3">
    <source>
        <dbReference type="Proteomes" id="UP000218831"/>
    </source>
</evidence>
<proteinExistence type="predicted"/>
<sequence>MKLQSLTPNLMVEDVNRTIEFYTETLDFELLETVPEEGVLEWAFVRKDNVSLMFQKEESIRDEYPDLKDQKRGGALTLYIKVEDLKSLYQEIKDEVNLTKEMHKTFYGANEFAIKDPNSFILTFSDVLE</sequence>
<evidence type="ECO:0000313" key="2">
    <source>
        <dbReference type="EMBL" id="PAU93270.1"/>
    </source>
</evidence>
<name>A0A2A2G7Z4_9BACT</name>
<dbReference type="PROSITE" id="PS51819">
    <property type="entry name" value="VOC"/>
    <property type="match status" value="1"/>
</dbReference>
<accession>A0A2A2G7Z4</accession>
<dbReference type="SUPFAM" id="SSF54593">
    <property type="entry name" value="Glyoxalase/Bleomycin resistance protein/Dihydroxybiphenyl dioxygenase"/>
    <property type="match status" value="1"/>
</dbReference>
<dbReference type="Gene3D" id="3.10.180.10">
    <property type="entry name" value="2,3-Dihydroxybiphenyl 1,2-Dioxygenase, domain 1"/>
    <property type="match status" value="1"/>
</dbReference>
<dbReference type="AlphaFoldDB" id="A0A2A2G7Z4"/>
<feature type="domain" description="VOC" evidence="1">
    <location>
        <begin position="2"/>
        <end position="127"/>
    </location>
</feature>
<evidence type="ECO:0000259" key="1">
    <source>
        <dbReference type="PROSITE" id="PS51819"/>
    </source>
</evidence>
<dbReference type="InterPro" id="IPR037523">
    <property type="entry name" value="VOC_core"/>
</dbReference>
<reference evidence="2 3" key="1">
    <citation type="submission" date="2017-08" db="EMBL/GenBank/DDBJ databases">
        <title>Aliifodinibius alkalisoli sp. nov., isolated from saline alkaline soil.</title>
        <authorList>
            <person name="Liu D."/>
            <person name="Zhang G."/>
        </authorList>
    </citation>
    <scope>NUCLEOTIDE SEQUENCE [LARGE SCALE GENOMIC DNA]</scope>
    <source>
        <strain evidence="2 3">WN023</strain>
    </source>
</reference>
<gene>
    <name evidence="2" type="ORF">CK503_12665</name>
</gene>
<protein>
    <submittedName>
        <fullName evidence="2">Glyoxalase</fullName>
    </submittedName>
</protein>
<organism evidence="2 3">
    <name type="scientific">Fodinibius salipaludis</name>
    <dbReference type="NCBI Taxonomy" id="2032627"/>
    <lineage>
        <taxon>Bacteria</taxon>
        <taxon>Pseudomonadati</taxon>
        <taxon>Balneolota</taxon>
        <taxon>Balneolia</taxon>
        <taxon>Balneolales</taxon>
        <taxon>Balneolaceae</taxon>
        <taxon>Fodinibius</taxon>
    </lineage>
</organism>
<keyword evidence="3" id="KW-1185">Reference proteome</keyword>
<dbReference type="InterPro" id="IPR029068">
    <property type="entry name" value="Glyas_Bleomycin-R_OHBP_Dase"/>
</dbReference>
<dbReference type="Proteomes" id="UP000218831">
    <property type="component" value="Unassembled WGS sequence"/>
</dbReference>
<comment type="caution">
    <text evidence="2">The sequence shown here is derived from an EMBL/GenBank/DDBJ whole genome shotgun (WGS) entry which is preliminary data.</text>
</comment>
<dbReference type="EMBL" id="NSKE01000009">
    <property type="protein sequence ID" value="PAU93270.1"/>
    <property type="molecule type" value="Genomic_DNA"/>
</dbReference>